<proteinExistence type="inferred from homology"/>
<name>A0AAW2FEK1_9HYME</name>
<evidence type="ECO:0000259" key="3">
    <source>
        <dbReference type="SMART" id="SM01017"/>
    </source>
</evidence>
<dbReference type="GO" id="GO:0007608">
    <property type="term" value="P:sensory perception of smell"/>
    <property type="evidence" value="ECO:0007669"/>
    <property type="project" value="UniProtKB-ARBA"/>
</dbReference>
<feature type="domain" description="Arrestin C-terminal-like" evidence="3">
    <location>
        <begin position="193"/>
        <end position="351"/>
    </location>
</feature>
<evidence type="ECO:0000256" key="2">
    <source>
        <dbReference type="ARBA" id="ARBA00022606"/>
    </source>
</evidence>
<dbReference type="PANTHER" id="PTHR11792:SF16">
    <property type="entry name" value="PHOSRESTIN-2"/>
    <property type="match status" value="1"/>
</dbReference>
<dbReference type="GO" id="GO:0001664">
    <property type="term" value="F:G protein-coupled receptor binding"/>
    <property type="evidence" value="ECO:0007669"/>
    <property type="project" value="TreeGrafter"/>
</dbReference>
<dbReference type="GO" id="GO:0016028">
    <property type="term" value="C:rhabdomere"/>
    <property type="evidence" value="ECO:0007669"/>
    <property type="project" value="UniProtKB-ARBA"/>
</dbReference>
<dbReference type="SMART" id="SM01017">
    <property type="entry name" value="Arrestin_C"/>
    <property type="match status" value="1"/>
</dbReference>
<dbReference type="InterPro" id="IPR014752">
    <property type="entry name" value="Arrestin-like_C"/>
</dbReference>
<sequence>MVANFKVYKKSSPNGKLAVYLGKRDFIDYLSGTEPIDGVVLVSPEYVDDSRKVWCQLLCSFRYGREEDEVMGLNFQKDLFLASEQIFPQVTKPESNPTKLQDRLLKKLGTNAIPFTFTFPKSSPPSVTLQPGPEEIGEPCGVSYYVKVYCGETETDLTHKRSTVLMGIRKIQYAPTKEGRQPCTVVRKDFLMSPGELELEVTLDKQLYQHGETIAVNMSIRNNSNKVVKKMKALVQQGIDVVIFQNGQFRTVIDAIETQDGCPIDPGSSLHKVLYLRPTLENNRNRRGVALDGVMKREESELASSTLLTSPDVRDSFSIIVSYAVKVKLYLGALGGELTAELPFILMRPRPSDRTNATSCGIVALDCRSSTFRLDYRTRRLKGVFACQIFFRCFSRSCLNYRYL</sequence>
<organism evidence="4 5">
    <name type="scientific">Cardiocondyla obscurior</name>
    <dbReference type="NCBI Taxonomy" id="286306"/>
    <lineage>
        <taxon>Eukaryota</taxon>
        <taxon>Metazoa</taxon>
        <taxon>Ecdysozoa</taxon>
        <taxon>Arthropoda</taxon>
        <taxon>Hexapoda</taxon>
        <taxon>Insecta</taxon>
        <taxon>Pterygota</taxon>
        <taxon>Neoptera</taxon>
        <taxon>Endopterygota</taxon>
        <taxon>Hymenoptera</taxon>
        <taxon>Apocrita</taxon>
        <taxon>Aculeata</taxon>
        <taxon>Formicoidea</taxon>
        <taxon>Formicidae</taxon>
        <taxon>Myrmicinae</taxon>
        <taxon>Cardiocondyla</taxon>
    </lineage>
</organism>
<evidence type="ECO:0000313" key="4">
    <source>
        <dbReference type="EMBL" id="KAL0114283.1"/>
    </source>
</evidence>
<comment type="caution">
    <text evidence="4">The sequence shown here is derived from an EMBL/GenBank/DDBJ whole genome shotgun (WGS) entry which is preliminary data.</text>
</comment>
<dbReference type="EMBL" id="JADYXP020000011">
    <property type="protein sequence ID" value="KAL0114283.1"/>
    <property type="molecule type" value="Genomic_DNA"/>
</dbReference>
<reference evidence="4 5" key="1">
    <citation type="submission" date="2023-03" db="EMBL/GenBank/DDBJ databases">
        <title>High recombination rates correlate with genetic variation in Cardiocondyla obscurior ants.</title>
        <authorList>
            <person name="Errbii M."/>
        </authorList>
    </citation>
    <scope>NUCLEOTIDE SEQUENCE [LARGE SCALE GENOMIC DNA]</scope>
    <source>
        <strain evidence="4">Alpha-2009</strain>
        <tissue evidence="4">Whole body</tissue>
    </source>
</reference>
<dbReference type="Proteomes" id="UP001430953">
    <property type="component" value="Unassembled WGS sequence"/>
</dbReference>
<dbReference type="GO" id="GO:0045494">
    <property type="term" value="P:photoreceptor cell maintenance"/>
    <property type="evidence" value="ECO:0007669"/>
    <property type="project" value="UniProtKB-ARBA"/>
</dbReference>
<dbReference type="FunFam" id="2.60.40.840:FF:000002">
    <property type="entry name" value="Arrestin 3"/>
    <property type="match status" value="1"/>
</dbReference>
<dbReference type="InterPro" id="IPR014756">
    <property type="entry name" value="Ig_E-set"/>
</dbReference>
<dbReference type="GO" id="GO:0007165">
    <property type="term" value="P:signal transduction"/>
    <property type="evidence" value="ECO:0007669"/>
    <property type="project" value="InterPro"/>
</dbReference>
<evidence type="ECO:0000256" key="1">
    <source>
        <dbReference type="ARBA" id="ARBA00005298"/>
    </source>
</evidence>
<dbReference type="Pfam" id="PF02752">
    <property type="entry name" value="Arrestin_C"/>
    <property type="match status" value="1"/>
</dbReference>
<dbReference type="SUPFAM" id="SSF81296">
    <property type="entry name" value="E set domains"/>
    <property type="match status" value="2"/>
</dbReference>
<accession>A0AAW2FEK1</accession>
<dbReference type="GO" id="GO:0016060">
    <property type="term" value="P:negative regulation of phospholipase C-activating phototransduction signaling pathway"/>
    <property type="evidence" value="ECO:0007669"/>
    <property type="project" value="UniProtKB-ARBA"/>
</dbReference>
<comment type="similarity">
    <text evidence="1">Belongs to the arrestin family.</text>
</comment>
<dbReference type="GO" id="GO:0005737">
    <property type="term" value="C:cytoplasm"/>
    <property type="evidence" value="ECO:0007669"/>
    <property type="project" value="TreeGrafter"/>
</dbReference>
<gene>
    <name evidence="4" type="ORF">PUN28_011515</name>
</gene>
<keyword evidence="5" id="KW-1185">Reference proteome</keyword>
<dbReference type="InterPro" id="IPR014753">
    <property type="entry name" value="Arrestin_N"/>
</dbReference>
<dbReference type="AlphaFoldDB" id="A0AAW2FEK1"/>
<dbReference type="PROSITE" id="PS00295">
    <property type="entry name" value="ARRESTINS"/>
    <property type="match status" value="1"/>
</dbReference>
<keyword evidence="2" id="KW-0716">Sensory transduction</keyword>
<dbReference type="Gene3D" id="2.60.40.840">
    <property type="match status" value="1"/>
</dbReference>
<dbReference type="Pfam" id="PF00339">
    <property type="entry name" value="Arrestin_N"/>
    <property type="match status" value="1"/>
</dbReference>
<dbReference type="GO" id="GO:0002031">
    <property type="term" value="P:G protein-coupled receptor internalization"/>
    <property type="evidence" value="ECO:0007669"/>
    <property type="project" value="TreeGrafter"/>
</dbReference>
<dbReference type="InterPro" id="IPR011021">
    <property type="entry name" value="Arrestin-like_N"/>
</dbReference>
<dbReference type="PRINTS" id="PR00309">
    <property type="entry name" value="ARRESTIN"/>
</dbReference>
<dbReference type="InterPro" id="IPR011022">
    <property type="entry name" value="Arrestin_C-like"/>
</dbReference>
<evidence type="ECO:0000313" key="5">
    <source>
        <dbReference type="Proteomes" id="UP001430953"/>
    </source>
</evidence>
<protein>
    <recommendedName>
        <fullName evidence="3">Arrestin C-terminal-like domain-containing protein</fullName>
    </recommendedName>
</protein>
<dbReference type="InterPro" id="IPR017864">
    <property type="entry name" value="Arrestin_CS"/>
</dbReference>
<dbReference type="PANTHER" id="PTHR11792">
    <property type="entry name" value="ARRESTIN"/>
    <property type="match status" value="1"/>
</dbReference>
<dbReference type="Gene3D" id="2.60.40.640">
    <property type="match status" value="1"/>
</dbReference>
<dbReference type="InterPro" id="IPR000698">
    <property type="entry name" value="Arrestin"/>
</dbReference>